<keyword evidence="5" id="KW-0067">ATP-binding</keyword>
<dbReference type="PROSITE" id="PS50041">
    <property type="entry name" value="C_TYPE_LECTIN_2"/>
    <property type="match status" value="1"/>
</dbReference>
<dbReference type="InterPro" id="IPR016187">
    <property type="entry name" value="CTDL_fold"/>
</dbReference>
<dbReference type="FunFam" id="3.30.200.20:FF:000318">
    <property type="entry name" value="C-type lectin receptor-like tyrosine-protein kinase"/>
    <property type="match status" value="1"/>
</dbReference>
<dbReference type="AlphaFoldDB" id="A0AAD8HJV6"/>
<evidence type="ECO:0000259" key="8">
    <source>
        <dbReference type="PROSITE" id="PS50011"/>
    </source>
</evidence>
<keyword evidence="10" id="KW-0675">Receptor</keyword>
<evidence type="ECO:0000313" key="10">
    <source>
        <dbReference type="EMBL" id="KAK1368078.1"/>
    </source>
</evidence>
<dbReference type="InterPro" id="IPR000719">
    <property type="entry name" value="Prot_kinase_dom"/>
</dbReference>
<protein>
    <submittedName>
        <fullName evidence="10">C-type lectin receptor-like tyrosine-protein kinase</fullName>
    </submittedName>
</protein>
<feature type="domain" description="C-type lectin" evidence="9">
    <location>
        <begin position="232"/>
        <end position="359"/>
    </location>
</feature>
<dbReference type="CDD" id="cd00037">
    <property type="entry name" value="CLECT"/>
    <property type="match status" value="1"/>
</dbReference>
<dbReference type="SUPFAM" id="SSF56436">
    <property type="entry name" value="C-type lectin-like"/>
    <property type="match status" value="1"/>
</dbReference>
<keyword evidence="7" id="KW-1133">Transmembrane helix</keyword>
<evidence type="ECO:0000256" key="3">
    <source>
        <dbReference type="ARBA" id="ARBA00022741"/>
    </source>
</evidence>
<keyword evidence="4 10" id="KW-0418">Kinase</keyword>
<dbReference type="SUPFAM" id="SSF56112">
    <property type="entry name" value="Protein kinase-like (PK-like)"/>
    <property type="match status" value="1"/>
</dbReference>
<keyword evidence="11" id="KW-1185">Reference proteome</keyword>
<dbReference type="InterPro" id="IPR020635">
    <property type="entry name" value="Tyr_kinase_cat_dom"/>
</dbReference>
<dbReference type="InterPro" id="IPR052059">
    <property type="entry name" value="CR_Ser/Thr_kinase"/>
</dbReference>
<reference evidence="10" key="2">
    <citation type="submission" date="2023-05" db="EMBL/GenBank/DDBJ databases">
        <authorList>
            <person name="Schelkunov M.I."/>
        </authorList>
    </citation>
    <scope>NUCLEOTIDE SEQUENCE</scope>
    <source>
        <strain evidence="10">Hsosn_3</strain>
        <tissue evidence="10">Leaf</tissue>
    </source>
</reference>
<evidence type="ECO:0000313" key="11">
    <source>
        <dbReference type="Proteomes" id="UP001237642"/>
    </source>
</evidence>
<gene>
    <name evidence="10" type="ORF">POM88_034170</name>
</gene>
<keyword evidence="2" id="KW-0808">Transferase</keyword>
<dbReference type="InterPro" id="IPR011009">
    <property type="entry name" value="Kinase-like_dom_sf"/>
</dbReference>
<dbReference type="Pfam" id="PF00059">
    <property type="entry name" value="Lectin_C"/>
    <property type="match status" value="1"/>
</dbReference>
<dbReference type="InterPro" id="IPR019572">
    <property type="entry name" value="UBA_E1_SCCH"/>
</dbReference>
<evidence type="ECO:0000256" key="6">
    <source>
        <dbReference type="ARBA" id="ARBA00043952"/>
    </source>
</evidence>
<evidence type="ECO:0000259" key="9">
    <source>
        <dbReference type="PROSITE" id="PS50041"/>
    </source>
</evidence>
<dbReference type="PROSITE" id="PS00109">
    <property type="entry name" value="PROTEIN_KINASE_TYR"/>
    <property type="match status" value="1"/>
</dbReference>
<dbReference type="EMBL" id="JAUIZM010000008">
    <property type="protein sequence ID" value="KAK1368078.1"/>
    <property type="molecule type" value="Genomic_DNA"/>
</dbReference>
<keyword evidence="7" id="KW-0472">Membrane</keyword>
<proteinExistence type="inferred from homology"/>
<reference evidence="10" key="1">
    <citation type="submission" date="2023-02" db="EMBL/GenBank/DDBJ databases">
        <title>Genome of toxic invasive species Heracleum sosnowskyi carries increased number of genes despite the absence of recent whole-genome duplications.</title>
        <authorList>
            <person name="Schelkunov M."/>
            <person name="Shtratnikova V."/>
            <person name="Makarenko M."/>
            <person name="Klepikova A."/>
            <person name="Omelchenko D."/>
            <person name="Novikova G."/>
            <person name="Obukhova E."/>
            <person name="Bogdanov V."/>
            <person name="Penin A."/>
            <person name="Logacheva M."/>
        </authorList>
    </citation>
    <scope>NUCLEOTIDE SEQUENCE</scope>
    <source>
        <strain evidence="10">Hsosn_3</strain>
        <tissue evidence="10">Leaf</tissue>
    </source>
</reference>
<evidence type="ECO:0000256" key="1">
    <source>
        <dbReference type="ARBA" id="ARBA00005673"/>
    </source>
</evidence>
<dbReference type="Proteomes" id="UP001237642">
    <property type="component" value="Unassembled WGS sequence"/>
</dbReference>
<evidence type="ECO:0000256" key="4">
    <source>
        <dbReference type="ARBA" id="ARBA00022777"/>
    </source>
</evidence>
<dbReference type="Gene3D" id="3.30.200.20">
    <property type="entry name" value="Phosphorylase Kinase, domain 1"/>
    <property type="match status" value="1"/>
</dbReference>
<comment type="pathway">
    <text evidence="6">Protein modification.</text>
</comment>
<evidence type="ECO:0000256" key="5">
    <source>
        <dbReference type="ARBA" id="ARBA00022840"/>
    </source>
</evidence>
<dbReference type="GO" id="GO:0005524">
    <property type="term" value="F:ATP binding"/>
    <property type="evidence" value="ECO:0007669"/>
    <property type="project" value="UniProtKB-KW"/>
</dbReference>
<dbReference type="SMART" id="SM00034">
    <property type="entry name" value="CLECT"/>
    <property type="match status" value="1"/>
</dbReference>
<dbReference type="Pfam" id="PF10585">
    <property type="entry name" value="UBA_E1_SCCH"/>
    <property type="match status" value="1"/>
</dbReference>
<dbReference type="InterPro" id="IPR001304">
    <property type="entry name" value="C-type_lectin-like"/>
</dbReference>
<accession>A0AAD8HJV6</accession>
<dbReference type="FunFam" id="1.10.510.10:FF:000393">
    <property type="entry name" value="C-type lectin receptor-like tyrosine-protein kinase At1g52310"/>
    <property type="match status" value="1"/>
</dbReference>
<comment type="caution">
    <text evidence="10">The sequence shown here is derived from an EMBL/GenBank/DDBJ whole genome shotgun (WGS) entry which is preliminary data.</text>
</comment>
<dbReference type="Pfam" id="PF07714">
    <property type="entry name" value="PK_Tyr_Ser-Thr"/>
    <property type="match status" value="1"/>
</dbReference>
<sequence>MTASILHAETLGIAVDRVMVLEYQPKKGQWRKSLSSRFKMKPIEYEKDDDTNYDMDFEGFSYKYAHAFVLLDMINLHSVIVNPVAKTTTNQQYKGVAQRWCHWTYTWRSVGRFEKKMNWISLLDKTEKVITEPAKIKVKLKAENVDIYYRPIFQSEDVNPLQSKGTITYIVFTFLLGLFDMERQLLYSQFLSLLVGCFVLHFGDSSRVLVASSGNETSSSGLCPSGWSMSPSKKKCFHYIENSTSWVESESHCQGNHGHLAAVDSLQELIFVQKLCGEVVNGCWVGGRSNKSTTAVDWRWSDNTSWNGTIIPQTHLRSSCKDLSCQNDEKLSLCTLTSATNGTNLNTGRCNSSHAYICMIYIENKCHHMHCHREYLISLAVVSGVILCTTLSVVVWLLVFKRSKRRKKSRKLSNPAASALVPPSWKIFTREELRSITKNFSEGNRLLGDAKTGGTYSGLLPDGSRVAVKRLKRSSFQRKKEFYTEIGRVARLHHPNLVSMKGCCYDHGDRYIVYEFIVHGPLDRWLHHIPKGGRSLDWVMRMKVATTLAQGIAFLHDKVKPQVVHRDIRACNVLLDEDFGAHLMGVGLSKFVPWEVMHERTVMAGGTHGYLAPEFVYKNELTTKSDVYSFGVLFLEIVSGRRPAQAVDSVGYQSIFEWATPLVQSHRYLELLDPLITSSSPHIPEAGIIQKVVDLVYSCTQHVPSMRPRMSHVVHQLQQLA</sequence>
<dbReference type="InterPro" id="IPR016186">
    <property type="entry name" value="C-type_lectin-like/link_sf"/>
</dbReference>
<evidence type="ECO:0000256" key="7">
    <source>
        <dbReference type="SAM" id="Phobius"/>
    </source>
</evidence>
<feature type="transmembrane region" description="Helical" evidence="7">
    <location>
        <begin position="375"/>
        <end position="400"/>
    </location>
</feature>
<keyword evidence="7" id="KW-0812">Transmembrane</keyword>
<feature type="domain" description="Protein kinase" evidence="8">
    <location>
        <begin position="441"/>
        <end position="718"/>
    </location>
</feature>
<name>A0AAD8HJV6_9APIA</name>
<dbReference type="SMART" id="SM00219">
    <property type="entry name" value="TyrKc"/>
    <property type="match status" value="1"/>
</dbReference>
<dbReference type="GO" id="GO:0004713">
    <property type="term" value="F:protein tyrosine kinase activity"/>
    <property type="evidence" value="ECO:0007669"/>
    <property type="project" value="InterPro"/>
</dbReference>
<keyword evidence="3" id="KW-0547">Nucleotide-binding</keyword>
<comment type="similarity">
    <text evidence="1">Belongs to the ubiquitin-activating E1 family.</text>
</comment>
<dbReference type="Gene3D" id="1.10.510.10">
    <property type="entry name" value="Transferase(Phosphotransferase) domain 1"/>
    <property type="match status" value="1"/>
</dbReference>
<evidence type="ECO:0000256" key="2">
    <source>
        <dbReference type="ARBA" id="ARBA00022679"/>
    </source>
</evidence>
<dbReference type="PANTHER" id="PTHR47973">
    <property type="entry name" value="CYSTEINE-RICH RECEPTOR-LIKE PROTEIN KINASE 3"/>
    <property type="match status" value="1"/>
</dbReference>
<dbReference type="InterPro" id="IPR008266">
    <property type="entry name" value="Tyr_kinase_AS"/>
</dbReference>
<dbReference type="Gene3D" id="3.10.100.10">
    <property type="entry name" value="Mannose-Binding Protein A, subunit A"/>
    <property type="match status" value="1"/>
</dbReference>
<dbReference type="PROSITE" id="PS50011">
    <property type="entry name" value="PROTEIN_KINASE_DOM"/>
    <property type="match status" value="1"/>
</dbReference>
<organism evidence="10 11">
    <name type="scientific">Heracleum sosnowskyi</name>
    <dbReference type="NCBI Taxonomy" id="360622"/>
    <lineage>
        <taxon>Eukaryota</taxon>
        <taxon>Viridiplantae</taxon>
        <taxon>Streptophyta</taxon>
        <taxon>Embryophyta</taxon>
        <taxon>Tracheophyta</taxon>
        <taxon>Spermatophyta</taxon>
        <taxon>Magnoliopsida</taxon>
        <taxon>eudicotyledons</taxon>
        <taxon>Gunneridae</taxon>
        <taxon>Pentapetalae</taxon>
        <taxon>asterids</taxon>
        <taxon>campanulids</taxon>
        <taxon>Apiales</taxon>
        <taxon>Apiaceae</taxon>
        <taxon>Apioideae</taxon>
        <taxon>apioid superclade</taxon>
        <taxon>Tordylieae</taxon>
        <taxon>Tordyliinae</taxon>
        <taxon>Heracleum</taxon>
    </lineage>
</organism>
<dbReference type="InterPro" id="IPR001245">
    <property type="entry name" value="Ser-Thr/Tyr_kinase_cat_dom"/>
</dbReference>